<name>A0A0J6SKV1_9HYPH</name>
<dbReference type="RefSeq" id="WP_048464488.1">
    <property type="nucleotide sequence ID" value="NZ_LABX01000106.1"/>
</dbReference>
<sequence length="87" mass="9503">MAFTYRQIMASAAAEYGVTVDDILGRSTQADILTARYAALAACRAAHPHVSETRLSSWFEKDPSWAAYALRRLAGRTPTEARTARAA</sequence>
<comment type="caution">
    <text evidence="1">The sequence shown here is derived from an EMBL/GenBank/DDBJ whole genome shotgun (WGS) entry which is preliminary data.</text>
</comment>
<dbReference type="Proteomes" id="UP000035929">
    <property type="component" value="Unassembled WGS sequence"/>
</dbReference>
<dbReference type="AlphaFoldDB" id="A0A0J6SKV1"/>
<reference evidence="1 2" key="1">
    <citation type="submission" date="2015-03" db="EMBL/GenBank/DDBJ databases">
        <title>Genome sequencing of Methylobacterium aquaticum DSM16371 type strain.</title>
        <authorList>
            <person name="Chaudhry V."/>
            <person name="Patil P.B."/>
        </authorList>
    </citation>
    <scope>NUCLEOTIDE SEQUENCE [LARGE SCALE GENOMIC DNA]</scope>
    <source>
        <strain evidence="1 2">DSM 16371</strain>
    </source>
</reference>
<dbReference type="PATRIC" id="fig|270351.6.peg.314"/>
<dbReference type="SUPFAM" id="SSF48295">
    <property type="entry name" value="TrpR-like"/>
    <property type="match status" value="1"/>
</dbReference>
<gene>
    <name evidence="1" type="ORF">VP06_14570</name>
</gene>
<organism evidence="1 2">
    <name type="scientific">Methylobacterium aquaticum</name>
    <dbReference type="NCBI Taxonomy" id="270351"/>
    <lineage>
        <taxon>Bacteria</taxon>
        <taxon>Pseudomonadati</taxon>
        <taxon>Pseudomonadota</taxon>
        <taxon>Alphaproteobacteria</taxon>
        <taxon>Hyphomicrobiales</taxon>
        <taxon>Methylobacteriaceae</taxon>
        <taxon>Methylobacterium</taxon>
    </lineage>
</organism>
<dbReference type="EMBL" id="LABX01000106">
    <property type="protein sequence ID" value="KMO34294.1"/>
    <property type="molecule type" value="Genomic_DNA"/>
</dbReference>
<protein>
    <submittedName>
        <fullName evidence="1">Uncharacterized protein</fullName>
    </submittedName>
</protein>
<accession>A0A0J6SKV1</accession>
<dbReference type="GO" id="GO:0043565">
    <property type="term" value="F:sequence-specific DNA binding"/>
    <property type="evidence" value="ECO:0007669"/>
    <property type="project" value="InterPro"/>
</dbReference>
<evidence type="ECO:0000313" key="2">
    <source>
        <dbReference type="Proteomes" id="UP000035929"/>
    </source>
</evidence>
<dbReference type="Gene3D" id="1.10.1750.10">
    <property type="match status" value="1"/>
</dbReference>
<evidence type="ECO:0000313" key="1">
    <source>
        <dbReference type="EMBL" id="KMO34294.1"/>
    </source>
</evidence>
<proteinExistence type="predicted"/>
<dbReference type="InterPro" id="IPR010921">
    <property type="entry name" value="Trp_repressor/repl_initiator"/>
</dbReference>